<dbReference type="InterPro" id="IPR022408">
    <property type="entry name" value="Acyl-CoA-binding_prot_CS"/>
</dbReference>
<comment type="function">
    <text evidence="12">Involved in the maintenance of Golgi structure by interacting with giantin, affecting protein transport between the endoplasmic reticulum and Golgi. Involved in hormone-induced steroid biosynthesis in testicular Leydig cells. Recruits PI4KB to the Golgi apparatus membrane; enhances the enzyme activity of PI4KB activity via its membrane recruitment thereby increasing the local concentration of the substrate in the vicinity of the kinase.</text>
</comment>
<dbReference type="Proteomes" id="UP000052978">
    <property type="component" value="Unassembled WGS sequence"/>
</dbReference>
<protein>
    <recommendedName>
        <fullName evidence="13">Golgi resident protein GCP60</fullName>
    </recommendedName>
    <alternativeName>
        <fullName evidence="15">Acyl-CoA-binding domain-containing protein 3</fullName>
    </alternativeName>
    <alternativeName>
        <fullName evidence="16">Golgi complex-associated protein 1</fullName>
    </alternativeName>
    <alternativeName>
        <fullName evidence="14">Golgi phosphoprotein 1</fullName>
    </alternativeName>
</protein>
<keyword evidence="10" id="KW-0496">Mitochondrion</keyword>
<proteinExistence type="predicted"/>
<evidence type="ECO:0000256" key="4">
    <source>
        <dbReference type="ARBA" id="ARBA00022553"/>
    </source>
</evidence>
<dbReference type="FunFam" id="2.60.120.680:FF:000002">
    <property type="entry name" value="Putative Golgi resident protein GCP60"/>
    <property type="match status" value="1"/>
</dbReference>
<dbReference type="InterPro" id="IPR009038">
    <property type="entry name" value="GOLD_dom"/>
</dbReference>
<evidence type="ECO:0000313" key="21">
    <source>
        <dbReference type="Proteomes" id="UP000052978"/>
    </source>
</evidence>
<evidence type="ECO:0000256" key="14">
    <source>
        <dbReference type="ARBA" id="ARBA00076235"/>
    </source>
</evidence>
<dbReference type="InterPro" id="IPR014352">
    <property type="entry name" value="FERM/acyl-CoA-bd_prot_sf"/>
</dbReference>
<keyword evidence="8" id="KW-0175">Coiled coil</keyword>
<feature type="region of interest" description="Disordered" evidence="17">
    <location>
        <begin position="447"/>
        <end position="467"/>
    </location>
</feature>
<dbReference type="eggNOG" id="KOG3878">
    <property type="taxonomic scope" value="Eukaryota"/>
</dbReference>
<evidence type="ECO:0000256" key="15">
    <source>
        <dbReference type="ARBA" id="ARBA00078007"/>
    </source>
</evidence>
<keyword evidence="3" id="KW-0444">Lipid biosynthesis</keyword>
<evidence type="ECO:0000313" key="20">
    <source>
        <dbReference type="EMBL" id="EPQ17118.1"/>
    </source>
</evidence>
<dbReference type="Gene3D" id="1.20.80.10">
    <property type="match status" value="1"/>
</dbReference>
<gene>
    <name evidence="20" type="ORF">D623_10010271</name>
</gene>
<evidence type="ECO:0000256" key="16">
    <source>
        <dbReference type="ARBA" id="ARBA00080905"/>
    </source>
</evidence>
<dbReference type="EMBL" id="KE164339">
    <property type="protein sequence ID" value="EPQ17118.1"/>
    <property type="molecule type" value="Genomic_DNA"/>
</dbReference>
<feature type="domain" description="ACB" evidence="19">
    <location>
        <begin position="64"/>
        <end position="150"/>
    </location>
</feature>
<evidence type="ECO:0000256" key="12">
    <source>
        <dbReference type="ARBA" id="ARBA00057952"/>
    </source>
</evidence>
<feature type="domain" description="GOLD" evidence="18">
    <location>
        <begin position="383"/>
        <end position="525"/>
    </location>
</feature>
<evidence type="ECO:0000256" key="3">
    <source>
        <dbReference type="ARBA" id="ARBA00022516"/>
    </source>
</evidence>
<dbReference type="PROSITE" id="PS51228">
    <property type="entry name" value="ACB_2"/>
    <property type="match status" value="1"/>
</dbReference>
<dbReference type="PROSITE" id="PS00880">
    <property type="entry name" value="ACB_1"/>
    <property type="match status" value="1"/>
</dbReference>
<reference evidence="20 21" key="1">
    <citation type="journal article" date="2013" name="Nat. Commun.">
        <title>Genome analysis reveals insights into physiology and longevity of the Brandt's bat Myotis brandtii.</title>
        <authorList>
            <person name="Seim I."/>
            <person name="Fang X."/>
            <person name="Xiong Z."/>
            <person name="Lobanov A.V."/>
            <person name="Huang Z."/>
            <person name="Ma S."/>
            <person name="Feng Y."/>
            <person name="Turanov A.A."/>
            <person name="Zhu Y."/>
            <person name="Lenz T.L."/>
            <person name="Gerashchenko M.V."/>
            <person name="Fan D."/>
            <person name="Hee Yim S."/>
            <person name="Yao X."/>
            <person name="Jordan D."/>
            <person name="Xiong Y."/>
            <person name="Ma Y."/>
            <person name="Lyapunov A.N."/>
            <person name="Chen G."/>
            <person name="Kulakova O.I."/>
            <person name="Sun Y."/>
            <person name="Lee S.G."/>
            <person name="Bronson R.T."/>
            <person name="Moskalev A.A."/>
            <person name="Sunyaev S.R."/>
            <person name="Zhang G."/>
            <person name="Krogh A."/>
            <person name="Wang J."/>
            <person name="Gladyshev V.N."/>
        </authorList>
    </citation>
    <scope>NUCLEOTIDE SEQUENCE [LARGE SCALE GENOMIC DNA]</scope>
</reference>
<keyword evidence="11" id="KW-0472">Membrane</keyword>
<dbReference type="PANTHER" id="PTHR22973">
    <property type="entry name" value="LD35087P"/>
    <property type="match status" value="1"/>
</dbReference>
<dbReference type="Gene3D" id="2.60.120.680">
    <property type="entry name" value="GOLD domain"/>
    <property type="match status" value="1"/>
</dbReference>
<feature type="region of interest" description="Disordered" evidence="17">
    <location>
        <begin position="334"/>
        <end position="367"/>
    </location>
</feature>
<dbReference type="PROSITE" id="PS50866">
    <property type="entry name" value="GOLD"/>
    <property type="match status" value="1"/>
</dbReference>
<dbReference type="Pfam" id="PF00887">
    <property type="entry name" value="ACBP"/>
    <property type="match status" value="1"/>
</dbReference>
<keyword evidence="4" id="KW-0597">Phosphoprotein</keyword>
<evidence type="ECO:0000256" key="1">
    <source>
        <dbReference type="ARBA" id="ARBA00004173"/>
    </source>
</evidence>
<evidence type="ECO:0000256" key="13">
    <source>
        <dbReference type="ARBA" id="ARBA00067322"/>
    </source>
</evidence>
<keyword evidence="7" id="KW-0333">Golgi apparatus</keyword>
<dbReference type="GO" id="GO:0000062">
    <property type="term" value="F:fatty-acyl-CoA binding"/>
    <property type="evidence" value="ECO:0007669"/>
    <property type="project" value="InterPro"/>
</dbReference>
<comment type="subcellular location">
    <subcellularLocation>
        <location evidence="2">Golgi apparatus membrane</location>
        <topology evidence="2">Peripheral membrane protein</topology>
        <orientation evidence="2">Cytoplasmic side</orientation>
    </subcellularLocation>
    <subcellularLocation>
        <location evidence="1">Mitochondrion</location>
    </subcellularLocation>
</comment>
<dbReference type="InterPro" id="IPR035984">
    <property type="entry name" value="Acyl-CoA-binding_sf"/>
</dbReference>
<evidence type="ECO:0000259" key="18">
    <source>
        <dbReference type="PROSITE" id="PS50866"/>
    </source>
</evidence>
<name>S7Q1H6_MYOBR</name>
<dbReference type="GO" id="GO:0006694">
    <property type="term" value="P:steroid biosynthetic process"/>
    <property type="evidence" value="ECO:0007669"/>
    <property type="project" value="UniProtKB-KW"/>
</dbReference>
<dbReference type="SUPFAM" id="SSF47027">
    <property type="entry name" value="Acyl-CoA binding protein"/>
    <property type="match status" value="1"/>
</dbReference>
<organism evidence="20 21">
    <name type="scientific">Myotis brandtii</name>
    <name type="common">Brandt's bat</name>
    <dbReference type="NCBI Taxonomy" id="109478"/>
    <lineage>
        <taxon>Eukaryota</taxon>
        <taxon>Metazoa</taxon>
        <taxon>Chordata</taxon>
        <taxon>Craniata</taxon>
        <taxon>Vertebrata</taxon>
        <taxon>Euteleostomi</taxon>
        <taxon>Mammalia</taxon>
        <taxon>Eutheria</taxon>
        <taxon>Laurasiatheria</taxon>
        <taxon>Chiroptera</taxon>
        <taxon>Yangochiroptera</taxon>
        <taxon>Vespertilionidae</taxon>
        <taxon>Myotis</taxon>
    </lineage>
</organism>
<dbReference type="InterPro" id="IPR036598">
    <property type="entry name" value="GOLD_dom_sf"/>
</dbReference>
<evidence type="ECO:0000256" key="9">
    <source>
        <dbReference type="ARBA" id="ARBA00023098"/>
    </source>
</evidence>
<evidence type="ECO:0000256" key="6">
    <source>
        <dbReference type="ARBA" id="ARBA00022990"/>
    </source>
</evidence>
<evidence type="ECO:0000256" key="5">
    <source>
        <dbReference type="ARBA" id="ARBA00022955"/>
    </source>
</evidence>
<dbReference type="Pfam" id="PF13897">
    <property type="entry name" value="GOLD_2"/>
    <property type="match status" value="1"/>
</dbReference>
<dbReference type="GO" id="GO:0000139">
    <property type="term" value="C:Golgi membrane"/>
    <property type="evidence" value="ECO:0007669"/>
    <property type="project" value="UniProtKB-SubCell"/>
</dbReference>
<sequence>MENEKEEPGWHGSVVEHRPMNQEVTALIPYLGTCPADQLKKKKKEQKKITGQKPEQYDPTYIKLAKRNEYKEKDGKAFHPTYEEKLKLVALHKQVLLGPYNPDTCPEVGFFDVLGNDRRREWAALGNMSKEEAMVEFVKLLNRCCHLFSTYVTSHKIEKEEQEKKRKEEEERRRREEEERERLQKEEEKRRKEEEERLRREEEERRRLEEERLRLEQQKQQIMAALNSQTAVQFQQYAAQQYPGNYEQQQILIRQLQEQHYQQYMQQLYQVQLAQQQLVTKGDEILVPVLLASQDSQRSKAALQKQQEVAVAGAPSPTSSKINAAVPSDMMSVNGQAKTHTDNSEKELEPEAAEEALENGPKDSLPVIAAPSMWTRPQIKDFKEKIRQDADSVITVGRGEVVTVRVPTHEEGSYLFWEFATDSYDIGFGVYFEWTDSPNTAVSVHVSESSDDEEEDEENIPSEEKAKKNANKPLLDEIVPVYRRDCHEEVYAGSHQYPGRGVYLLKFDNSYSLWRSKSVYYRVYYTR</sequence>
<evidence type="ECO:0000256" key="2">
    <source>
        <dbReference type="ARBA" id="ARBA00004255"/>
    </source>
</evidence>
<dbReference type="PANTHER" id="PTHR22973:SF11">
    <property type="entry name" value="GOLGI RESIDENT PROTEIN GCP60"/>
    <property type="match status" value="1"/>
</dbReference>
<dbReference type="GO" id="GO:0005739">
    <property type="term" value="C:mitochondrion"/>
    <property type="evidence" value="ECO:0007669"/>
    <property type="project" value="UniProtKB-SubCell"/>
</dbReference>
<dbReference type="InterPro" id="IPR000582">
    <property type="entry name" value="Acyl-CoA-binding_protein"/>
</dbReference>
<keyword evidence="9" id="KW-0443">Lipid metabolism</keyword>
<evidence type="ECO:0000256" key="7">
    <source>
        <dbReference type="ARBA" id="ARBA00023034"/>
    </source>
</evidence>
<evidence type="ECO:0000256" key="11">
    <source>
        <dbReference type="ARBA" id="ARBA00023136"/>
    </source>
</evidence>
<dbReference type="AlphaFoldDB" id="S7Q1H6"/>
<dbReference type="InterPro" id="IPR052269">
    <property type="entry name" value="Golgi-PI4KB_interaction"/>
</dbReference>
<evidence type="ECO:0000256" key="10">
    <source>
        <dbReference type="ARBA" id="ARBA00023128"/>
    </source>
</evidence>
<feature type="compositionally biased region" description="Acidic residues" evidence="17">
    <location>
        <begin position="449"/>
        <end position="461"/>
    </location>
</feature>
<dbReference type="SUPFAM" id="SSF101576">
    <property type="entry name" value="Supernatant protein factor (SPF), C-terminal domain"/>
    <property type="match status" value="1"/>
</dbReference>
<feature type="compositionally biased region" description="Basic and acidic residues" evidence="17">
    <location>
        <begin position="339"/>
        <end position="349"/>
    </location>
</feature>
<keyword evidence="21" id="KW-1185">Reference proteome</keyword>
<evidence type="ECO:0000256" key="8">
    <source>
        <dbReference type="ARBA" id="ARBA00023054"/>
    </source>
</evidence>
<accession>S7Q1H6</accession>
<evidence type="ECO:0000259" key="19">
    <source>
        <dbReference type="PROSITE" id="PS51228"/>
    </source>
</evidence>
<evidence type="ECO:0000256" key="17">
    <source>
        <dbReference type="SAM" id="MobiDB-lite"/>
    </source>
</evidence>
<feature type="region of interest" description="Disordered" evidence="17">
    <location>
        <begin position="156"/>
        <end position="203"/>
    </location>
</feature>
<keyword evidence="5" id="KW-0752">Steroid biosynthesis</keyword>
<dbReference type="FunFam" id="1.20.80.10:FF:000017">
    <property type="entry name" value="Golgi resident protein GCP60"/>
    <property type="match status" value="1"/>
</dbReference>
<keyword evidence="6" id="KW-0007">Acetylation</keyword>